<dbReference type="InterPro" id="IPR058647">
    <property type="entry name" value="BSH_CzcB-like"/>
</dbReference>
<dbReference type="NCBIfam" id="TIGR01730">
    <property type="entry name" value="RND_mfp"/>
    <property type="match status" value="1"/>
</dbReference>
<dbReference type="InterPro" id="IPR058792">
    <property type="entry name" value="Beta-barrel_RND_2"/>
</dbReference>
<reference evidence="6" key="1">
    <citation type="submission" date="2018-11" db="EMBL/GenBank/DDBJ databases">
        <title>Chitinophaga lutea sp.nov., isolate from arsenic contaminated soil.</title>
        <authorList>
            <person name="Zong Y."/>
        </authorList>
    </citation>
    <scope>NUCLEOTIDE SEQUENCE [LARGE SCALE GENOMIC DNA]</scope>
    <source>
        <strain evidence="6">YLT18</strain>
    </source>
</reference>
<evidence type="ECO:0000256" key="1">
    <source>
        <dbReference type="ARBA" id="ARBA00009477"/>
    </source>
</evidence>
<dbReference type="InterPro" id="IPR006143">
    <property type="entry name" value="RND_pump_MFP"/>
</dbReference>
<dbReference type="Pfam" id="PF25973">
    <property type="entry name" value="BSH_CzcB"/>
    <property type="match status" value="1"/>
</dbReference>
<dbReference type="PANTHER" id="PTHR30469">
    <property type="entry name" value="MULTIDRUG RESISTANCE PROTEIN MDTA"/>
    <property type="match status" value="1"/>
</dbReference>
<dbReference type="Proteomes" id="UP000279089">
    <property type="component" value="Unassembled WGS sequence"/>
</dbReference>
<dbReference type="Gene3D" id="2.40.50.100">
    <property type="match status" value="1"/>
</dbReference>
<dbReference type="Gene3D" id="2.40.30.170">
    <property type="match status" value="1"/>
</dbReference>
<dbReference type="PROSITE" id="PS51257">
    <property type="entry name" value="PROKAR_LIPOPROTEIN"/>
    <property type="match status" value="1"/>
</dbReference>
<feature type="domain" description="CzcB-like barrel-sandwich hybrid" evidence="3">
    <location>
        <begin position="68"/>
        <end position="199"/>
    </location>
</feature>
<protein>
    <submittedName>
        <fullName evidence="5">Efflux RND transporter periplasmic adaptor subunit</fullName>
    </submittedName>
</protein>
<dbReference type="Gene3D" id="1.10.287.470">
    <property type="entry name" value="Helix hairpin bin"/>
    <property type="match status" value="1"/>
</dbReference>
<evidence type="ECO:0000259" key="2">
    <source>
        <dbReference type="Pfam" id="PF25954"/>
    </source>
</evidence>
<keyword evidence="6" id="KW-1185">Reference proteome</keyword>
<sequence>MITIINRTPGRVLMAAVLLAGCGVSQSKPDNKKAEESLPAAVSTFPLEKQIFSATLRMPGELVAFQQVDLYAKVNSFVRKLYVDVGSSVTAGQVLATMEAPELSSQLAGAESRLHSQEAVYLASKANYDRLYQTSLTPGTVSQNDLDLAFAKQKSDLAQQEAARAAYREIADNRNYLEIRAPFAGVISSRNVSAGAYVGPSGRGSEMPLFTLQEQKKLRLVLAVPEQYTAYLSGKSDVKFTVKSFVGQEFKASINRLSGTLDSRLRSQRVEMDVTNNDKKLLPGMVAEVYIPLNTADSVFVVPSTAVANGTEKIFVIRVKNGKAEWVDVRKGREADGKTEIIGELQTGDMLMEKANDEVRNGSAVTPKK</sequence>
<feature type="domain" description="CusB-like beta-barrel" evidence="2">
    <location>
        <begin position="220"/>
        <end position="290"/>
    </location>
</feature>
<dbReference type="EMBL" id="RMBX01000014">
    <property type="protein sequence ID" value="RPD38675.1"/>
    <property type="molecule type" value="Genomic_DNA"/>
</dbReference>
<dbReference type="RefSeq" id="WP_120518779.1">
    <property type="nucleotide sequence ID" value="NZ_QXZY01000014.1"/>
</dbReference>
<organism evidence="5 6">
    <name type="scientific">Chitinophaga barathri</name>
    <dbReference type="NCBI Taxonomy" id="1647451"/>
    <lineage>
        <taxon>Bacteria</taxon>
        <taxon>Pseudomonadati</taxon>
        <taxon>Bacteroidota</taxon>
        <taxon>Chitinophagia</taxon>
        <taxon>Chitinophagales</taxon>
        <taxon>Chitinophagaceae</taxon>
        <taxon>Chitinophaga</taxon>
    </lineage>
</organism>
<comment type="similarity">
    <text evidence="1">Belongs to the membrane fusion protein (MFP) (TC 8.A.1) family.</text>
</comment>
<dbReference type="PANTHER" id="PTHR30469:SF37">
    <property type="entry name" value="RAGD PROTEIN"/>
    <property type="match status" value="1"/>
</dbReference>
<accession>A0A3N4M6D7</accession>
<evidence type="ECO:0000313" key="6">
    <source>
        <dbReference type="Proteomes" id="UP000279089"/>
    </source>
</evidence>
<comment type="caution">
    <text evidence="5">The sequence shown here is derived from an EMBL/GenBank/DDBJ whole genome shotgun (WGS) entry which is preliminary data.</text>
</comment>
<dbReference type="GO" id="GO:1990281">
    <property type="term" value="C:efflux pump complex"/>
    <property type="evidence" value="ECO:0007669"/>
    <property type="project" value="TreeGrafter"/>
</dbReference>
<name>A0A3N4M6D7_9BACT</name>
<gene>
    <name evidence="5" type="ORF">EG028_23475</name>
</gene>
<dbReference type="SUPFAM" id="SSF111369">
    <property type="entry name" value="HlyD-like secretion proteins"/>
    <property type="match status" value="1"/>
</dbReference>
<evidence type="ECO:0000259" key="3">
    <source>
        <dbReference type="Pfam" id="PF25973"/>
    </source>
</evidence>
<dbReference type="OrthoDB" id="9806939at2"/>
<feature type="domain" description="YknX-like C-terminal permuted SH3-like" evidence="4">
    <location>
        <begin position="300"/>
        <end position="366"/>
    </location>
</feature>
<dbReference type="Gene3D" id="2.40.420.20">
    <property type="match status" value="1"/>
</dbReference>
<proteinExistence type="inferred from homology"/>
<evidence type="ECO:0000313" key="5">
    <source>
        <dbReference type="EMBL" id="RPD38675.1"/>
    </source>
</evidence>
<dbReference type="Pfam" id="PF25989">
    <property type="entry name" value="YknX_C"/>
    <property type="match status" value="1"/>
</dbReference>
<dbReference type="Pfam" id="PF25954">
    <property type="entry name" value="Beta-barrel_RND_2"/>
    <property type="match status" value="1"/>
</dbReference>
<dbReference type="GO" id="GO:0015562">
    <property type="term" value="F:efflux transmembrane transporter activity"/>
    <property type="evidence" value="ECO:0007669"/>
    <property type="project" value="TreeGrafter"/>
</dbReference>
<dbReference type="AlphaFoldDB" id="A0A3N4M6D7"/>
<evidence type="ECO:0000259" key="4">
    <source>
        <dbReference type="Pfam" id="PF25989"/>
    </source>
</evidence>
<dbReference type="InterPro" id="IPR058637">
    <property type="entry name" value="YknX-like_C"/>
</dbReference>